<organism evidence="3 4">
    <name type="scientific">Streptomyces umbrinus</name>
    <dbReference type="NCBI Taxonomy" id="67370"/>
    <lineage>
        <taxon>Bacteria</taxon>
        <taxon>Bacillati</taxon>
        <taxon>Actinomycetota</taxon>
        <taxon>Actinomycetes</taxon>
        <taxon>Kitasatosporales</taxon>
        <taxon>Streptomycetaceae</taxon>
        <taxon>Streptomyces</taxon>
        <taxon>Streptomyces phaeochromogenes group</taxon>
    </lineage>
</organism>
<dbReference type="InterPro" id="IPR002104">
    <property type="entry name" value="Integrase_catalytic"/>
</dbReference>
<evidence type="ECO:0000313" key="3">
    <source>
        <dbReference type="EMBL" id="MDQ1022635.1"/>
    </source>
</evidence>
<reference evidence="3 4" key="1">
    <citation type="submission" date="2023-07" db="EMBL/GenBank/DDBJ databases">
        <title>Comparative genomics of wheat-associated soil bacteria to identify genetic determinants of phenazine resistance.</title>
        <authorList>
            <person name="Mouncey N."/>
        </authorList>
    </citation>
    <scope>NUCLEOTIDE SEQUENCE [LARGE SCALE GENOMIC DNA]</scope>
    <source>
        <strain evidence="3 4">V2I4</strain>
    </source>
</reference>
<gene>
    <name evidence="3" type="ORF">QF035_000217</name>
</gene>
<dbReference type="CDD" id="cd00397">
    <property type="entry name" value="DNA_BRE_C"/>
    <property type="match status" value="1"/>
</dbReference>
<sequence>MRKWLSLMRSMGLTRPGQPLHGLPADFMLLTQDIPDEPEDSEAGKDLPDEVMRQLCAHLYLLEERSSREVRVAVELLIDTGRRPFEICHLPYDCLTRDTDGKPVLLYDNHKELRLRRRLPIPEATAALIIAQQERVRARFPATAPGRLVLLPSVVSNPEGTKAISDVLTQHRDWVAALPDVALTMPVHEEGKPVAKQFCFDKEKIFPYAYRHTYAQRHADAGVPVDVLRQLMDHRQLTTTQRYYRVGEQRRREAVERVTAMQFDRHGNRIWRRAKALLDSEHARRAVGEVAVPYGVCTEPSNVAAGGHDCPVRFRCVGCGHFRTDVSYLPDLEAYLTDLLRSRERLAAFSADTWARDEATPSDEEITRVRRLIRRVRTDLDDLTDEDQTQIQQAVAVVRRSRQVVTLGMPRVAAPVLNPRPERPSV</sequence>
<dbReference type="SUPFAM" id="SSF56349">
    <property type="entry name" value="DNA breaking-rejoining enzymes"/>
    <property type="match status" value="1"/>
</dbReference>
<comment type="caution">
    <text evidence="3">The sequence shown here is derived from an EMBL/GenBank/DDBJ whole genome shotgun (WGS) entry which is preliminary data.</text>
</comment>
<dbReference type="Proteomes" id="UP001230328">
    <property type="component" value="Unassembled WGS sequence"/>
</dbReference>
<keyword evidence="1" id="KW-0233">DNA recombination</keyword>
<protein>
    <submittedName>
        <fullName evidence="3">Integrase</fullName>
    </submittedName>
</protein>
<feature type="domain" description="Tyr recombinase" evidence="2">
    <location>
        <begin position="42"/>
        <end position="256"/>
    </location>
</feature>
<accession>A0ABU0SGE2</accession>
<dbReference type="InterPro" id="IPR011010">
    <property type="entry name" value="DNA_brk_join_enz"/>
</dbReference>
<keyword evidence="4" id="KW-1185">Reference proteome</keyword>
<dbReference type="Gene3D" id="1.10.443.10">
    <property type="entry name" value="Intergrase catalytic core"/>
    <property type="match status" value="1"/>
</dbReference>
<dbReference type="PROSITE" id="PS51898">
    <property type="entry name" value="TYR_RECOMBINASE"/>
    <property type="match status" value="1"/>
</dbReference>
<evidence type="ECO:0000259" key="2">
    <source>
        <dbReference type="PROSITE" id="PS51898"/>
    </source>
</evidence>
<dbReference type="EMBL" id="JAUSZI010000002">
    <property type="protein sequence ID" value="MDQ1022635.1"/>
    <property type="molecule type" value="Genomic_DNA"/>
</dbReference>
<evidence type="ECO:0000313" key="4">
    <source>
        <dbReference type="Proteomes" id="UP001230328"/>
    </source>
</evidence>
<name>A0ABU0SGE2_9ACTN</name>
<evidence type="ECO:0000256" key="1">
    <source>
        <dbReference type="ARBA" id="ARBA00023172"/>
    </source>
</evidence>
<dbReference type="InterPro" id="IPR013762">
    <property type="entry name" value="Integrase-like_cat_sf"/>
</dbReference>
<proteinExistence type="predicted"/>